<evidence type="ECO:0000313" key="2">
    <source>
        <dbReference type="Proteomes" id="UP000216308"/>
    </source>
</evidence>
<dbReference type="Proteomes" id="UP000216308">
    <property type="component" value="Unassembled WGS sequence"/>
</dbReference>
<keyword evidence="2" id="KW-1185">Reference proteome</keyword>
<comment type="caution">
    <text evidence="1">The sequence shown here is derived from an EMBL/GenBank/DDBJ whole genome shotgun (WGS) entry which is preliminary data.</text>
</comment>
<reference evidence="1 2" key="1">
    <citation type="journal article" date="2014" name="Front. Microbiol.">
        <title>Population and genomic analysis of the genus Halorubrum.</title>
        <authorList>
            <person name="Fullmer M.S."/>
            <person name="Soucy S.M."/>
            <person name="Swithers K.S."/>
            <person name="Makkay A.M."/>
            <person name="Wheeler R."/>
            <person name="Ventosa A."/>
            <person name="Gogarten J.P."/>
            <person name="Papke R.T."/>
        </authorList>
    </citation>
    <scope>NUCLEOTIDE SEQUENCE [LARGE SCALE GENOMIC DNA]</scope>
    <source>
        <strain evidence="1 2">Cb34</strain>
    </source>
</reference>
<dbReference type="EMBL" id="NHPJ01000032">
    <property type="protein sequence ID" value="OYR58498.1"/>
    <property type="molecule type" value="Genomic_DNA"/>
</dbReference>
<dbReference type="AlphaFoldDB" id="A0A256IPK7"/>
<organism evidence="1 2">
    <name type="scientific">Halorubrum halodurans</name>
    <dbReference type="NCBI Taxonomy" id="1383851"/>
    <lineage>
        <taxon>Archaea</taxon>
        <taxon>Methanobacteriati</taxon>
        <taxon>Methanobacteriota</taxon>
        <taxon>Stenosarchaea group</taxon>
        <taxon>Halobacteria</taxon>
        <taxon>Halobacteriales</taxon>
        <taxon>Haloferacaceae</taxon>
        <taxon>Halorubrum</taxon>
    </lineage>
</organism>
<evidence type="ECO:0000313" key="1">
    <source>
        <dbReference type="EMBL" id="OYR58498.1"/>
    </source>
</evidence>
<sequence>MKRIRGGEQDSLEFLYNGGWLNVKATQTDFYGRATHIKITGKDNRSYTVLAKRSLGSAVGASVWHDLKKLADPDYDHPFSTGMGAADVEHPFHLPGPKPMRVA</sequence>
<gene>
    <name evidence="1" type="ORF">DJ70_02980</name>
</gene>
<proteinExistence type="predicted"/>
<protein>
    <submittedName>
        <fullName evidence="1">Uncharacterized protein</fullName>
    </submittedName>
</protein>
<name>A0A256IPK7_9EURY</name>
<accession>A0A256IPK7</accession>